<keyword evidence="3" id="KW-1185">Reference proteome</keyword>
<proteinExistence type="predicted"/>
<name>A0A939EZS6_9BACT</name>
<dbReference type="EMBL" id="JAFLQZ010000012">
    <property type="protein sequence ID" value="MBO0359632.1"/>
    <property type="molecule type" value="Genomic_DNA"/>
</dbReference>
<dbReference type="Pfam" id="PF06037">
    <property type="entry name" value="DUF922"/>
    <property type="match status" value="1"/>
</dbReference>
<reference evidence="2" key="1">
    <citation type="submission" date="2021-03" db="EMBL/GenBank/DDBJ databases">
        <authorList>
            <person name="Kim M.K."/>
        </authorList>
    </citation>
    <scope>NUCLEOTIDE SEQUENCE</scope>
    <source>
        <strain evidence="2">BT186</strain>
    </source>
</reference>
<feature type="chain" id="PRO_5038096266" evidence="1">
    <location>
        <begin position="20"/>
        <end position="186"/>
    </location>
</feature>
<dbReference type="AlphaFoldDB" id="A0A939EZS6"/>
<accession>A0A939EZS6</accession>
<evidence type="ECO:0000313" key="2">
    <source>
        <dbReference type="EMBL" id="MBO0359632.1"/>
    </source>
</evidence>
<dbReference type="Proteomes" id="UP000664144">
    <property type="component" value="Unassembled WGS sequence"/>
</dbReference>
<dbReference type="InterPro" id="IPR010321">
    <property type="entry name" value="DUF922"/>
</dbReference>
<sequence>MAFFSFLLLLLAPAPQPLAQTPAKTAPPKETIAWSAERPLAWVDFKSRPIATEQLAALTASNIDVQVGCTDFVFRSSVKAVFMPTESWVRDAKNASPALLRHEQLHFDLTELHARMLRQKLSLVKLDCQHLNPAFNNLTKAAFAAWQREESRYDGETNHGLNAEKQKFWEAQVQLRLNQLTAFAQQ</sequence>
<comment type="caution">
    <text evidence="2">The sequence shown here is derived from an EMBL/GenBank/DDBJ whole genome shotgun (WGS) entry which is preliminary data.</text>
</comment>
<dbReference type="RefSeq" id="WP_206985591.1">
    <property type="nucleotide sequence ID" value="NZ_JAFLQZ010000012.1"/>
</dbReference>
<evidence type="ECO:0000313" key="3">
    <source>
        <dbReference type="Proteomes" id="UP000664144"/>
    </source>
</evidence>
<keyword evidence="1" id="KW-0732">Signal</keyword>
<organism evidence="2 3">
    <name type="scientific">Hymenobacter telluris</name>
    <dbReference type="NCBI Taxonomy" id="2816474"/>
    <lineage>
        <taxon>Bacteria</taxon>
        <taxon>Pseudomonadati</taxon>
        <taxon>Bacteroidota</taxon>
        <taxon>Cytophagia</taxon>
        <taxon>Cytophagales</taxon>
        <taxon>Hymenobacteraceae</taxon>
        <taxon>Hymenobacter</taxon>
    </lineage>
</organism>
<evidence type="ECO:0000256" key="1">
    <source>
        <dbReference type="SAM" id="SignalP"/>
    </source>
</evidence>
<feature type="signal peptide" evidence="1">
    <location>
        <begin position="1"/>
        <end position="19"/>
    </location>
</feature>
<gene>
    <name evidence="2" type="ORF">J0X19_16855</name>
</gene>
<protein>
    <submittedName>
        <fullName evidence="2">DUF922 domain-containing protein</fullName>
    </submittedName>
</protein>